<dbReference type="AlphaFoldDB" id="A0A9Q0S3D8"/>
<protein>
    <recommendedName>
        <fullName evidence="6">Cell division cycle protein 27 homolog</fullName>
    </recommendedName>
</protein>
<dbReference type="Gene3D" id="1.25.40.10">
    <property type="entry name" value="Tetratricopeptide repeat domain"/>
    <property type="match status" value="4"/>
</dbReference>
<dbReference type="PROSITE" id="PS50005">
    <property type="entry name" value="TPR"/>
    <property type="match status" value="4"/>
</dbReference>
<evidence type="ECO:0000256" key="8">
    <source>
        <dbReference type="SAM" id="MobiDB-lite"/>
    </source>
</evidence>
<keyword evidence="3 7" id="KW-0802">TPR repeat</keyword>
<proteinExistence type="inferred from homology"/>
<gene>
    <name evidence="9" type="primary">CDC27</name>
    <name evidence="9" type="ORF">Bhyg_07459</name>
</gene>
<evidence type="ECO:0000256" key="5">
    <source>
        <dbReference type="ARBA" id="ARBA00038210"/>
    </source>
</evidence>
<dbReference type="GO" id="GO:0005680">
    <property type="term" value="C:anaphase-promoting complex"/>
    <property type="evidence" value="ECO:0007669"/>
    <property type="project" value="TreeGrafter"/>
</dbReference>
<evidence type="ECO:0000256" key="6">
    <source>
        <dbReference type="ARBA" id="ARBA00039307"/>
    </source>
</evidence>
<dbReference type="GO" id="GO:0016567">
    <property type="term" value="P:protein ubiquitination"/>
    <property type="evidence" value="ECO:0007669"/>
    <property type="project" value="TreeGrafter"/>
</dbReference>
<evidence type="ECO:0000256" key="7">
    <source>
        <dbReference type="PROSITE-ProRule" id="PRU00339"/>
    </source>
</evidence>
<feature type="repeat" description="TPR" evidence="7">
    <location>
        <begin position="713"/>
        <end position="746"/>
    </location>
</feature>
<keyword evidence="9" id="KW-0131">Cell cycle</keyword>
<name>A0A9Q0S3D8_9DIPT</name>
<dbReference type="GO" id="GO:0005737">
    <property type="term" value="C:cytoplasm"/>
    <property type="evidence" value="ECO:0007669"/>
    <property type="project" value="TreeGrafter"/>
</dbReference>
<evidence type="ECO:0000313" key="10">
    <source>
        <dbReference type="Proteomes" id="UP001151699"/>
    </source>
</evidence>
<sequence length="812" mass="91872">MIVQEPVQAAIWHCLNHYAYEDATFLAERLYAEVDTDDTLFTLATCYYRSNQLHQAFWVLHTKASKSPQCRYLLAKCAFELKKFCDVESALISQNFIELKHLDEICKDFGEVACFALQLVSKVCSQTERHTIAAEANNRALKLNPFLWHSFADLCNRGQKPDPKAIFQFSSTDIFATCQSNSNLSSVVLLGSGVNDASDINLIDLHSVNSDPPLNITPTLRAMDDSPPNDPILNCDYATPLRKQYPYLSTINTTTPSFGALTVLNSSTESQILYNTPPNQQQTLVDANDQKSVIKKIKTVGNFVNRKDTPLQVSKPLFGQTGNITPRTPNPNSMGGQVRRSSRLSFSNCSVKENNKSPNINKFVAPRSPTRRTKRVTKMNLSNTALNEINDKQQKIEKEKIETVTSAETKVLINNSINTAQNMAQEVLQMKKHSAEGLINLLRDLGEGYLQLSLFNCKEAIEAFRNVPPQQLCSSWVQSMIAQAYYEDRNYEASTKIFREIHKKEPHRIHLMEVYSSGLWHLQREVELSTLAQDLVAQDKLSPVTWCTLGNCFSLHKEHETAIKFLERAIQVDPEYSYAYILLGHELAVTEELEKALSCYRSALVKNSHQYNAWYGIGTIYHKQERYGLAEYHYKAALRINSRCPVLMVHIGTMQFYLKKCDQALQTLNAAIALHPRNPLCKFHRGSLNFHMGKYPEALKELEELKRDVPKESIVYYLLGKIHKKMGNVDAAIMHFSWATDLDPKGANNQIKEAFDSNIGQSTVGAADPSDLLERNDESTQLGSREPNEAVYDSDKRRESSAEDLMATREVN</sequence>
<dbReference type="PANTHER" id="PTHR12558">
    <property type="entry name" value="CELL DIVISION CYCLE 16,23,27"/>
    <property type="match status" value="1"/>
</dbReference>
<evidence type="ECO:0000313" key="9">
    <source>
        <dbReference type="EMBL" id="KAJ6642508.1"/>
    </source>
</evidence>
<keyword evidence="4" id="KW-0539">Nucleus</keyword>
<evidence type="ECO:0000256" key="4">
    <source>
        <dbReference type="ARBA" id="ARBA00023242"/>
    </source>
</evidence>
<feature type="repeat" description="TPR" evidence="7">
    <location>
        <begin position="543"/>
        <end position="576"/>
    </location>
</feature>
<dbReference type="Pfam" id="PF13432">
    <property type="entry name" value="TPR_16"/>
    <property type="match status" value="2"/>
</dbReference>
<reference evidence="9" key="1">
    <citation type="submission" date="2022-07" db="EMBL/GenBank/DDBJ databases">
        <authorList>
            <person name="Trinca V."/>
            <person name="Uliana J.V.C."/>
            <person name="Torres T.T."/>
            <person name="Ward R.J."/>
            <person name="Monesi N."/>
        </authorList>
    </citation>
    <scope>NUCLEOTIDE SEQUENCE</scope>
    <source>
        <strain evidence="9">HSMRA1968</strain>
        <tissue evidence="9">Whole embryos</tissue>
    </source>
</reference>
<accession>A0A9Q0S3D8</accession>
<feature type="repeat" description="TPR" evidence="7">
    <location>
        <begin position="611"/>
        <end position="644"/>
    </location>
</feature>
<comment type="caution">
    <text evidence="9">The sequence shown here is derived from an EMBL/GenBank/DDBJ whole genome shotgun (WGS) entry which is preliminary data.</text>
</comment>
<feature type="compositionally biased region" description="Polar residues" evidence="8">
    <location>
        <begin position="343"/>
        <end position="360"/>
    </location>
</feature>
<dbReference type="Pfam" id="PF12895">
    <property type="entry name" value="ANAPC3"/>
    <property type="match status" value="1"/>
</dbReference>
<dbReference type="SUPFAM" id="SSF48452">
    <property type="entry name" value="TPR-like"/>
    <property type="match status" value="2"/>
</dbReference>
<organism evidence="9 10">
    <name type="scientific">Pseudolycoriella hygida</name>
    <dbReference type="NCBI Taxonomy" id="35572"/>
    <lineage>
        <taxon>Eukaryota</taxon>
        <taxon>Metazoa</taxon>
        <taxon>Ecdysozoa</taxon>
        <taxon>Arthropoda</taxon>
        <taxon>Hexapoda</taxon>
        <taxon>Insecta</taxon>
        <taxon>Pterygota</taxon>
        <taxon>Neoptera</taxon>
        <taxon>Endopterygota</taxon>
        <taxon>Diptera</taxon>
        <taxon>Nematocera</taxon>
        <taxon>Sciaroidea</taxon>
        <taxon>Sciaridae</taxon>
        <taxon>Pseudolycoriella</taxon>
    </lineage>
</organism>
<evidence type="ECO:0000256" key="1">
    <source>
        <dbReference type="ARBA" id="ARBA00004123"/>
    </source>
</evidence>
<comment type="similarity">
    <text evidence="5">Belongs to the APC3/CDC27 family.</text>
</comment>
<feature type="repeat" description="TPR" evidence="7">
    <location>
        <begin position="645"/>
        <end position="678"/>
    </location>
</feature>
<dbReference type="InterPro" id="IPR011990">
    <property type="entry name" value="TPR-like_helical_dom_sf"/>
</dbReference>
<dbReference type="GO" id="GO:0031145">
    <property type="term" value="P:anaphase-promoting complex-dependent catabolic process"/>
    <property type="evidence" value="ECO:0007669"/>
    <property type="project" value="TreeGrafter"/>
</dbReference>
<feature type="region of interest" description="Disordered" evidence="8">
    <location>
        <begin position="759"/>
        <end position="812"/>
    </location>
</feature>
<feature type="region of interest" description="Disordered" evidence="8">
    <location>
        <begin position="313"/>
        <end position="371"/>
    </location>
</feature>
<dbReference type="Proteomes" id="UP001151699">
    <property type="component" value="Chromosome B"/>
</dbReference>
<dbReference type="GO" id="GO:0051301">
    <property type="term" value="P:cell division"/>
    <property type="evidence" value="ECO:0007669"/>
    <property type="project" value="UniProtKB-KW"/>
</dbReference>
<dbReference type="PANTHER" id="PTHR12558:SF13">
    <property type="entry name" value="CELL DIVISION CYCLE PROTEIN 27 HOMOLOG"/>
    <property type="match status" value="1"/>
</dbReference>
<dbReference type="EMBL" id="WJQU01000002">
    <property type="protein sequence ID" value="KAJ6642508.1"/>
    <property type="molecule type" value="Genomic_DNA"/>
</dbReference>
<dbReference type="Pfam" id="PF13181">
    <property type="entry name" value="TPR_8"/>
    <property type="match status" value="2"/>
</dbReference>
<comment type="subcellular location">
    <subcellularLocation>
        <location evidence="1">Nucleus</location>
    </subcellularLocation>
</comment>
<keyword evidence="9" id="KW-0132">Cell division</keyword>
<dbReference type="SMART" id="SM00028">
    <property type="entry name" value="TPR"/>
    <property type="match status" value="6"/>
</dbReference>
<feature type="compositionally biased region" description="Polar residues" evidence="8">
    <location>
        <begin position="320"/>
        <end position="335"/>
    </location>
</feature>
<evidence type="ECO:0000256" key="3">
    <source>
        <dbReference type="ARBA" id="ARBA00022803"/>
    </source>
</evidence>
<evidence type="ECO:0000256" key="2">
    <source>
        <dbReference type="ARBA" id="ARBA00022737"/>
    </source>
</evidence>
<keyword evidence="10" id="KW-1185">Reference proteome</keyword>
<dbReference type="OrthoDB" id="329563at2759"/>
<dbReference type="GO" id="GO:0007091">
    <property type="term" value="P:metaphase/anaphase transition of mitotic cell cycle"/>
    <property type="evidence" value="ECO:0007669"/>
    <property type="project" value="TreeGrafter"/>
</dbReference>
<dbReference type="InterPro" id="IPR019734">
    <property type="entry name" value="TPR_rpt"/>
</dbReference>
<dbReference type="FunFam" id="1.25.40.10:FF:000018">
    <property type="entry name" value="Cell division cycle protein 27 homolog B"/>
    <property type="match status" value="1"/>
</dbReference>
<keyword evidence="2" id="KW-0677">Repeat</keyword>